<evidence type="ECO:0000313" key="7">
    <source>
        <dbReference type="Proteomes" id="UP000261540"/>
    </source>
</evidence>
<evidence type="ECO:0000256" key="3">
    <source>
        <dbReference type="ARBA" id="ARBA00022614"/>
    </source>
</evidence>
<dbReference type="PANTHER" id="PTHR22710:SF2">
    <property type="entry name" value="X-RAY RADIATION RESISTANCE-ASSOCIATED PROTEIN 1"/>
    <property type="match status" value="1"/>
</dbReference>
<dbReference type="Pfam" id="PF00560">
    <property type="entry name" value="LRR_1"/>
    <property type="match status" value="1"/>
</dbReference>
<keyword evidence="2" id="KW-0963">Cytoplasm</keyword>
<evidence type="ECO:0000256" key="2">
    <source>
        <dbReference type="ARBA" id="ARBA00022490"/>
    </source>
</evidence>
<dbReference type="InterPro" id="IPR003591">
    <property type="entry name" value="Leu-rich_rpt_typical-subtyp"/>
</dbReference>
<evidence type="ECO:0000256" key="5">
    <source>
        <dbReference type="SAM" id="MobiDB-lite"/>
    </source>
</evidence>
<organism evidence="6 7">
    <name type="scientific">Paramormyrops kingsleyae</name>
    <dbReference type="NCBI Taxonomy" id="1676925"/>
    <lineage>
        <taxon>Eukaryota</taxon>
        <taxon>Metazoa</taxon>
        <taxon>Chordata</taxon>
        <taxon>Craniata</taxon>
        <taxon>Vertebrata</taxon>
        <taxon>Euteleostomi</taxon>
        <taxon>Actinopterygii</taxon>
        <taxon>Neopterygii</taxon>
        <taxon>Teleostei</taxon>
        <taxon>Osteoglossocephala</taxon>
        <taxon>Osteoglossomorpha</taxon>
        <taxon>Osteoglossiformes</taxon>
        <taxon>Mormyridae</taxon>
        <taxon>Paramormyrops</taxon>
    </lineage>
</organism>
<dbReference type="Gene3D" id="3.80.10.10">
    <property type="entry name" value="Ribonuclease Inhibitor"/>
    <property type="match status" value="2"/>
</dbReference>
<dbReference type="GO" id="GO:0005737">
    <property type="term" value="C:cytoplasm"/>
    <property type="evidence" value="ECO:0007669"/>
    <property type="project" value="UniProtKB-SubCell"/>
</dbReference>
<dbReference type="SUPFAM" id="SSF52058">
    <property type="entry name" value="L domain-like"/>
    <property type="match status" value="1"/>
</dbReference>
<name>A0A3B3QZG7_9TELE</name>
<reference evidence="6" key="2">
    <citation type="submission" date="2025-09" db="UniProtKB">
        <authorList>
            <consortium name="Ensembl"/>
        </authorList>
    </citation>
    <scope>IDENTIFICATION</scope>
</reference>
<dbReference type="InterPro" id="IPR001611">
    <property type="entry name" value="Leu-rich_rpt"/>
</dbReference>
<keyword evidence="4" id="KW-0677">Repeat</keyword>
<proteinExistence type="predicted"/>
<dbReference type="GeneTree" id="ENSGT00390000016048"/>
<dbReference type="PROSITE" id="PS51450">
    <property type="entry name" value="LRR"/>
    <property type="match status" value="1"/>
</dbReference>
<dbReference type="GO" id="GO:0005634">
    <property type="term" value="C:nucleus"/>
    <property type="evidence" value="ECO:0007669"/>
    <property type="project" value="TreeGrafter"/>
</dbReference>
<dbReference type="Ensembl" id="ENSPKIT00000023483.1">
    <property type="protein sequence ID" value="ENSPKIP00000011538.1"/>
    <property type="gene ID" value="ENSPKIG00000018577.1"/>
</dbReference>
<dbReference type="SMART" id="SM00369">
    <property type="entry name" value="LRR_TYP"/>
    <property type="match status" value="5"/>
</dbReference>
<evidence type="ECO:0000256" key="4">
    <source>
        <dbReference type="ARBA" id="ARBA00022737"/>
    </source>
</evidence>
<comment type="subcellular location">
    <subcellularLocation>
        <location evidence="1">Cytoplasm</location>
    </subcellularLocation>
</comment>
<reference evidence="6" key="1">
    <citation type="submission" date="2025-08" db="UniProtKB">
        <authorList>
            <consortium name="Ensembl"/>
        </authorList>
    </citation>
    <scope>IDENTIFICATION</scope>
</reference>
<evidence type="ECO:0000256" key="1">
    <source>
        <dbReference type="ARBA" id="ARBA00004496"/>
    </source>
</evidence>
<protein>
    <submittedName>
        <fullName evidence="6">X-ray radiation resistance associated 1</fullName>
    </submittedName>
</protein>
<sequence length="680" mass="77362">MAKLGHYKLDNGDRTPSSIFPVKPLFKQRKTGHWLVAQRSLLEHEYRRSLKKKSQGLLTAEERLALSDSTELLGSSKVENRGTVLDGYFLMTLHCVDRPSELCSVDISGQKLYSVNLENVEEFDNVAYINASDNRLNLEAFSGFPILRELELSLNGLRNIIVKDRDFPHLETLDLSYNSLSSDDILGISMLPCLKILHLTGNKLLTLPDIMSVPHQESSHLKSAQDRRFCALEVLMLDDNCLSSPRIFTSLANLKRLRHLNLQGNNISKVPYLQQIADFGVMDFFTKKHSKHPAQDRAPSLKNYSHLKLIQQEHGDSCTDELQIPFPELQHLNLADNKIAEEEALLAVALFPLLSELVIHSNPLTTQRSGDPPILTSILQDHLGIQIERKKTEIPMKSRTMVSVNPKRKITTKIPKVPKLPLYLEAPSNPSPHDIVSVVEKKTKDAFEKSAFPRECLPLQSSKHQEDTSQSEGTVNPAGDHMLETSDQTPRAPPNVEDKDGKAFFMTQVDDEPMQHMLEVNQPKHEHTLPEQFRGYEMLFDAKPDPDMIQPRGIQQTTRALEQALRNLHVNRDTSVDDNHLPKPNRENKKVAKPLEANTRLIKKDRVEDFLIMMKDRKTTQEVQLDEVLKGKNVNKKEYEEALSLLQDIKGKYRSVYMKAMEQANQELHVPFLLQCIIPV</sequence>
<dbReference type="STRING" id="1676925.ENSPKIP00000011538"/>
<feature type="region of interest" description="Disordered" evidence="5">
    <location>
        <begin position="457"/>
        <end position="499"/>
    </location>
</feature>
<dbReference type="GeneID" id="111837984"/>
<keyword evidence="7" id="KW-1185">Reference proteome</keyword>
<accession>A0A3B3QZG7</accession>
<dbReference type="PANTHER" id="PTHR22710">
    <property type="entry name" value="X-RAY RADIATION RESISTANCE ASSOCIATED PROTEIN 1 XRRA1"/>
    <property type="match status" value="1"/>
</dbReference>
<dbReference type="InterPro" id="IPR032675">
    <property type="entry name" value="LRR_dom_sf"/>
</dbReference>
<keyword evidence="3" id="KW-0433">Leucine-rich repeat</keyword>
<evidence type="ECO:0000313" key="6">
    <source>
        <dbReference type="Ensembl" id="ENSPKIP00000011538.1"/>
    </source>
</evidence>
<dbReference type="Proteomes" id="UP000261540">
    <property type="component" value="Unplaced"/>
</dbReference>
<dbReference type="AlphaFoldDB" id="A0A3B3QZG7"/>
<dbReference type="OrthoDB" id="1687175at2759"/>
<dbReference type="RefSeq" id="XP_023656260.1">
    <property type="nucleotide sequence ID" value="XM_023800492.2"/>
</dbReference>